<name>R0K3P1_ANAPL</name>
<keyword evidence="9" id="KW-1185">Reference proteome</keyword>
<protein>
    <recommendedName>
        <fullName evidence="6">Interleukin</fullName>
    </recommendedName>
</protein>
<organism evidence="8 9">
    <name type="scientific">Anas platyrhynchos</name>
    <name type="common">Mallard</name>
    <name type="synonym">Anas boschas</name>
    <dbReference type="NCBI Taxonomy" id="8839"/>
    <lineage>
        <taxon>Eukaryota</taxon>
        <taxon>Metazoa</taxon>
        <taxon>Chordata</taxon>
        <taxon>Craniata</taxon>
        <taxon>Vertebrata</taxon>
        <taxon>Euteleostomi</taxon>
        <taxon>Archelosauria</taxon>
        <taxon>Archosauria</taxon>
        <taxon>Dinosauria</taxon>
        <taxon>Saurischia</taxon>
        <taxon>Theropoda</taxon>
        <taxon>Coelurosauria</taxon>
        <taxon>Aves</taxon>
        <taxon>Neognathae</taxon>
        <taxon>Galloanserae</taxon>
        <taxon>Anseriformes</taxon>
        <taxon>Anatidae</taxon>
        <taxon>Anatinae</taxon>
        <taxon>Anas</taxon>
    </lineage>
</organism>
<evidence type="ECO:0000313" key="8">
    <source>
        <dbReference type="EMBL" id="EOB04307.1"/>
    </source>
</evidence>
<evidence type="ECO:0000256" key="6">
    <source>
        <dbReference type="RuleBase" id="RU003453"/>
    </source>
</evidence>
<dbReference type="EMBL" id="KB742801">
    <property type="protein sequence ID" value="EOB04307.1"/>
    <property type="molecule type" value="Genomic_DNA"/>
</dbReference>
<proteinExistence type="inferred from homology"/>
<feature type="chain" id="PRO_5004344208" description="Interleukin" evidence="7">
    <location>
        <begin position="22"/>
        <end position="59"/>
    </location>
</feature>
<keyword evidence="2 6" id="KW-0202">Cytokine</keyword>
<dbReference type="GO" id="GO:0005126">
    <property type="term" value="F:cytokine receptor binding"/>
    <property type="evidence" value="ECO:0007669"/>
    <property type="project" value="InterPro"/>
</dbReference>
<dbReference type="Pfam" id="PF02372">
    <property type="entry name" value="IL15"/>
    <property type="match status" value="1"/>
</dbReference>
<gene>
    <name evidence="8" type="ORF">Anapl_04704</name>
</gene>
<comment type="similarity">
    <text evidence="6">Belongs to the IL-15/IL-21 family.</text>
</comment>
<accession>R0K3P1</accession>
<dbReference type="GO" id="GO:0006955">
    <property type="term" value="P:immune response"/>
    <property type="evidence" value="ECO:0007669"/>
    <property type="project" value="InterPro"/>
</dbReference>
<comment type="subcellular location">
    <subcellularLocation>
        <location evidence="1">Secreted</location>
    </subcellularLocation>
</comment>
<dbReference type="InterPro" id="IPR003443">
    <property type="entry name" value="IL-15/IL-21_fam"/>
</dbReference>
<sequence length="59" mass="6514">MCKVLIFSCLSVLMLMTTAYGAPLSEKDNTLKTLIKDLENLGTSMNGIDLELYTPNDTK</sequence>
<dbReference type="GO" id="GO:0005125">
    <property type="term" value="F:cytokine activity"/>
    <property type="evidence" value="ECO:0007669"/>
    <property type="project" value="UniProtKB-KW"/>
</dbReference>
<evidence type="ECO:0000256" key="1">
    <source>
        <dbReference type="ARBA" id="ARBA00004613"/>
    </source>
</evidence>
<evidence type="ECO:0000256" key="4">
    <source>
        <dbReference type="ARBA" id="ARBA00022729"/>
    </source>
</evidence>
<keyword evidence="4 7" id="KW-0732">Signal</keyword>
<dbReference type="AlphaFoldDB" id="R0K3P1"/>
<evidence type="ECO:0000256" key="5">
    <source>
        <dbReference type="ARBA" id="ARBA00023157"/>
    </source>
</evidence>
<evidence type="ECO:0000313" key="9">
    <source>
        <dbReference type="Proteomes" id="UP000296049"/>
    </source>
</evidence>
<feature type="signal peptide" evidence="7">
    <location>
        <begin position="1"/>
        <end position="21"/>
    </location>
</feature>
<keyword evidence="3" id="KW-0964">Secreted</keyword>
<feature type="non-terminal residue" evidence="8">
    <location>
        <position position="59"/>
    </location>
</feature>
<dbReference type="GO" id="GO:0005615">
    <property type="term" value="C:extracellular space"/>
    <property type="evidence" value="ECO:0007669"/>
    <property type="project" value="UniProtKB-KW"/>
</dbReference>
<evidence type="ECO:0000256" key="7">
    <source>
        <dbReference type="SAM" id="SignalP"/>
    </source>
</evidence>
<reference evidence="9" key="1">
    <citation type="journal article" date="2013" name="Nat. Genet.">
        <title>The duck genome and transcriptome provide insight into an avian influenza virus reservoir species.</title>
        <authorList>
            <person name="Huang Y."/>
            <person name="Li Y."/>
            <person name="Burt D.W."/>
            <person name="Chen H."/>
            <person name="Zhang Y."/>
            <person name="Qian W."/>
            <person name="Kim H."/>
            <person name="Gan S."/>
            <person name="Zhao Y."/>
            <person name="Li J."/>
            <person name="Yi K."/>
            <person name="Feng H."/>
            <person name="Zhu P."/>
            <person name="Li B."/>
            <person name="Liu Q."/>
            <person name="Fairley S."/>
            <person name="Magor K.E."/>
            <person name="Du Z."/>
            <person name="Hu X."/>
            <person name="Goodman L."/>
            <person name="Tafer H."/>
            <person name="Vignal A."/>
            <person name="Lee T."/>
            <person name="Kim K.W."/>
            <person name="Sheng Z."/>
            <person name="An Y."/>
            <person name="Searle S."/>
            <person name="Herrero J."/>
            <person name="Groenen M.A."/>
            <person name="Crooijmans R.P."/>
            <person name="Faraut T."/>
            <person name="Cai Q."/>
            <person name="Webster R.G."/>
            <person name="Aldridge J.R."/>
            <person name="Warren W.C."/>
            <person name="Bartschat S."/>
            <person name="Kehr S."/>
            <person name="Marz M."/>
            <person name="Stadler P.F."/>
            <person name="Smith J."/>
            <person name="Kraus R.H."/>
            <person name="Zhao Y."/>
            <person name="Ren L."/>
            <person name="Fei J."/>
            <person name="Morisson M."/>
            <person name="Kaiser P."/>
            <person name="Griffin D.K."/>
            <person name="Rao M."/>
            <person name="Pitel F."/>
            <person name="Wang J."/>
            <person name="Li N."/>
        </authorList>
    </citation>
    <scope>NUCLEOTIDE SEQUENCE [LARGE SCALE GENOMIC DNA]</scope>
</reference>
<keyword evidence="5" id="KW-1015">Disulfide bond</keyword>
<evidence type="ECO:0000256" key="2">
    <source>
        <dbReference type="ARBA" id="ARBA00022514"/>
    </source>
</evidence>
<evidence type="ECO:0000256" key="3">
    <source>
        <dbReference type="ARBA" id="ARBA00022525"/>
    </source>
</evidence>
<dbReference type="Proteomes" id="UP000296049">
    <property type="component" value="Unassembled WGS sequence"/>
</dbReference>